<accession>A0A1C3EQG6</accession>
<keyword evidence="2" id="KW-1185">Reference proteome</keyword>
<evidence type="ECO:0000313" key="1">
    <source>
        <dbReference type="EMBL" id="ODA35494.1"/>
    </source>
</evidence>
<proteinExistence type="predicted"/>
<dbReference type="EMBL" id="LYDR01000033">
    <property type="protein sequence ID" value="ODA35494.1"/>
    <property type="molecule type" value="Genomic_DNA"/>
</dbReference>
<dbReference type="STRING" id="1841610.A6X21_16945"/>
<dbReference type="Proteomes" id="UP000094828">
    <property type="component" value="Unassembled WGS sequence"/>
</dbReference>
<evidence type="ECO:0000313" key="2">
    <source>
        <dbReference type="Proteomes" id="UP000094828"/>
    </source>
</evidence>
<protein>
    <submittedName>
        <fullName evidence="1">Uncharacterized protein</fullName>
    </submittedName>
</protein>
<organism evidence="1 2">
    <name type="scientific">Planctopirus hydrillae</name>
    <dbReference type="NCBI Taxonomy" id="1841610"/>
    <lineage>
        <taxon>Bacteria</taxon>
        <taxon>Pseudomonadati</taxon>
        <taxon>Planctomycetota</taxon>
        <taxon>Planctomycetia</taxon>
        <taxon>Planctomycetales</taxon>
        <taxon>Planctomycetaceae</taxon>
        <taxon>Planctopirus</taxon>
    </lineage>
</organism>
<sequence>MAGSDRAGGTDQQALILYTNRSTTSFATLFFHRILAEKWGVLRHLPQVDVDIFIHAANDKCGIRLVSLCFRGIGESFRGVGEGRVSKNRLFFSPF</sequence>
<reference evidence="1 2" key="1">
    <citation type="submission" date="2016-05" db="EMBL/GenBank/DDBJ databases">
        <title>Genomic and physiological characterization of Planctopirus sp. isolated from fresh water lake.</title>
        <authorList>
            <person name="Subhash Y."/>
            <person name="Ramana C."/>
        </authorList>
    </citation>
    <scope>NUCLEOTIDE SEQUENCE [LARGE SCALE GENOMIC DNA]</scope>
    <source>
        <strain evidence="1 2">JC280</strain>
    </source>
</reference>
<name>A0A1C3EQG6_9PLAN</name>
<dbReference type="AlphaFoldDB" id="A0A1C3EQG6"/>
<gene>
    <name evidence="1" type="ORF">A6X21_16945</name>
</gene>
<comment type="caution">
    <text evidence="1">The sequence shown here is derived from an EMBL/GenBank/DDBJ whole genome shotgun (WGS) entry which is preliminary data.</text>
</comment>